<protein>
    <submittedName>
        <fullName evidence="1">Uncharacterized protein</fullName>
    </submittedName>
</protein>
<dbReference type="Proteomes" id="UP001156398">
    <property type="component" value="Unassembled WGS sequence"/>
</dbReference>
<accession>A0ABT6VZX1</accession>
<keyword evidence="2" id="KW-1185">Reference proteome</keyword>
<sequence>MKNELIASTIESAIHPEIPPPESLDVSPVGSAAGVVGAVDAGAGERGLGEEAGDAVAVGAAGGAG</sequence>
<reference evidence="1 2" key="1">
    <citation type="submission" date="2023-05" db="EMBL/GenBank/DDBJ databases">
        <title>Streptantibioticus silvisoli sp. nov., acidotolerant actinomycetes 1 from pine litter.</title>
        <authorList>
            <person name="Swiecimska M."/>
            <person name="Golinska P."/>
            <person name="Sangal V."/>
            <person name="Wachnowicz B."/>
            <person name="Goodfellow M."/>
        </authorList>
    </citation>
    <scope>NUCLEOTIDE SEQUENCE [LARGE SCALE GENOMIC DNA]</scope>
    <source>
        <strain evidence="1 2">SL54</strain>
    </source>
</reference>
<comment type="caution">
    <text evidence="1">The sequence shown here is derived from an EMBL/GenBank/DDBJ whole genome shotgun (WGS) entry which is preliminary data.</text>
</comment>
<organism evidence="1 2">
    <name type="scientific">Streptantibioticus silvisoli</name>
    <dbReference type="NCBI Taxonomy" id="2705255"/>
    <lineage>
        <taxon>Bacteria</taxon>
        <taxon>Bacillati</taxon>
        <taxon>Actinomycetota</taxon>
        <taxon>Actinomycetes</taxon>
        <taxon>Kitasatosporales</taxon>
        <taxon>Streptomycetaceae</taxon>
        <taxon>Streptantibioticus</taxon>
    </lineage>
</organism>
<name>A0ABT6VZX1_9ACTN</name>
<dbReference type="EMBL" id="JAAGKO020000020">
    <property type="protein sequence ID" value="MDI5964042.1"/>
    <property type="molecule type" value="Genomic_DNA"/>
</dbReference>
<dbReference type="RefSeq" id="WP_282704600.1">
    <property type="nucleotide sequence ID" value="NZ_JAAGKO020000020.1"/>
</dbReference>
<gene>
    <name evidence="1" type="ORF">POF43_015180</name>
</gene>
<evidence type="ECO:0000313" key="2">
    <source>
        <dbReference type="Proteomes" id="UP001156398"/>
    </source>
</evidence>
<proteinExistence type="predicted"/>
<evidence type="ECO:0000313" key="1">
    <source>
        <dbReference type="EMBL" id="MDI5964042.1"/>
    </source>
</evidence>